<reference evidence="1" key="2">
    <citation type="submission" date="2020-09" db="EMBL/GenBank/DDBJ databases">
        <authorList>
            <person name="Sun Q."/>
            <person name="Ohkuma M."/>
        </authorList>
    </citation>
    <scope>NUCLEOTIDE SEQUENCE</scope>
    <source>
        <strain evidence="1">JCM 3172</strain>
    </source>
</reference>
<reference evidence="1" key="1">
    <citation type="journal article" date="2014" name="Int. J. Syst. Evol. Microbiol.">
        <title>Complete genome sequence of Corynebacterium casei LMG S-19264T (=DSM 44701T), isolated from a smear-ripened cheese.</title>
        <authorList>
            <consortium name="US DOE Joint Genome Institute (JGI-PGF)"/>
            <person name="Walter F."/>
            <person name="Albersmeier A."/>
            <person name="Kalinowski J."/>
            <person name="Ruckert C."/>
        </authorList>
    </citation>
    <scope>NUCLEOTIDE SEQUENCE</scope>
    <source>
        <strain evidence="1">JCM 3172</strain>
    </source>
</reference>
<dbReference type="Proteomes" id="UP000619486">
    <property type="component" value="Unassembled WGS sequence"/>
</dbReference>
<proteinExistence type="predicted"/>
<gene>
    <name evidence="1" type="ORF">GCM10014713_51310</name>
</gene>
<protein>
    <submittedName>
        <fullName evidence="1">Uncharacterized protein</fullName>
    </submittedName>
</protein>
<dbReference type="AlphaFoldDB" id="A0A918HCN1"/>
<comment type="caution">
    <text evidence="1">The sequence shown here is derived from an EMBL/GenBank/DDBJ whole genome shotgun (WGS) entry which is preliminary data.</text>
</comment>
<name>A0A918HCN1_9ACTN</name>
<accession>A0A918HCN1</accession>
<evidence type="ECO:0000313" key="1">
    <source>
        <dbReference type="EMBL" id="GGT50966.1"/>
    </source>
</evidence>
<keyword evidence="2" id="KW-1185">Reference proteome</keyword>
<dbReference type="EMBL" id="BMQQ01000023">
    <property type="protein sequence ID" value="GGT50966.1"/>
    <property type="molecule type" value="Genomic_DNA"/>
</dbReference>
<evidence type="ECO:0000313" key="2">
    <source>
        <dbReference type="Proteomes" id="UP000619486"/>
    </source>
</evidence>
<sequence length="100" mass="10743">MEGNSGRAARKARPAYRSWLRQQGPLVAAHPAQAPSPESSPEVSILVFTPIGHRQLTRTPRSPYVTLSHSAKATAACLVTAYVAEPIWVSRPAAEAVLTK</sequence>
<organism evidence="1 2">
    <name type="scientific">Streptomyces purpureus</name>
    <dbReference type="NCBI Taxonomy" id="1951"/>
    <lineage>
        <taxon>Bacteria</taxon>
        <taxon>Bacillati</taxon>
        <taxon>Actinomycetota</taxon>
        <taxon>Actinomycetes</taxon>
        <taxon>Kitasatosporales</taxon>
        <taxon>Streptomycetaceae</taxon>
        <taxon>Streptomyces</taxon>
    </lineage>
</organism>